<evidence type="ECO:0000313" key="1">
    <source>
        <dbReference type="EMBL" id="ARU61858.1"/>
    </source>
</evidence>
<dbReference type="InterPro" id="IPR020256">
    <property type="entry name" value="Spore_coat_CotJA"/>
</dbReference>
<organism evidence="1 2">
    <name type="scientific">Tumebacillus avium</name>
    <dbReference type="NCBI Taxonomy" id="1903704"/>
    <lineage>
        <taxon>Bacteria</taxon>
        <taxon>Bacillati</taxon>
        <taxon>Bacillota</taxon>
        <taxon>Bacilli</taxon>
        <taxon>Bacillales</taxon>
        <taxon>Alicyclobacillaceae</taxon>
        <taxon>Tumebacillus</taxon>
    </lineage>
</organism>
<sequence length="75" mass="8873">MFTRRKVYEPYVSPFDPCPPITPKTYQTPPQLYMPVQPPNLPQFDPYTALMKGTLWPMYYDPYDGRVEGKKVEKQ</sequence>
<dbReference type="Pfam" id="PF11007">
    <property type="entry name" value="CotJA"/>
    <property type="match status" value="1"/>
</dbReference>
<keyword evidence="1" id="KW-0946">Virion</keyword>
<accession>A0A1Y0IMV6</accession>
<dbReference type="RefSeq" id="WP_087457228.1">
    <property type="nucleotide sequence ID" value="NZ_CP021434.1"/>
</dbReference>
<dbReference type="OrthoDB" id="2376696at2"/>
<reference evidence="2" key="1">
    <citation type="submission" date="2017-05" db="EMBL/GenBank/DDBJ databases">
        <authorList>
            <person name="Sung H."/>
        </authorList>
    </citation>
    <scope>NUCLEOTIDE SEQUENCE [LARGE SCALE GENOMIC DNA]</scope>
    <source>
        <strain evidence="2">AR23208</strain>
    </source>
</reference>
<gene>
    <name evidence="1" type="ORF">CBW65_13080</name>
</gene>
<dbReference type="KEGG" id="tum:CBW65_13080"/>
<protein>
    <submittedName>
        <fullName evidence="1">Spore coat protein CotJA</fullName>
    </submittedName>
</protein>
<name>A0A1Y0IMV6_9BACL</name>
<proteinExistence type="predicted"/>
<dbReference type="EMBL" id="CP021434">
    <property type="protein sequence ID" value="ARU61858.1"/>
    <property type="molecule type" value="Genomic_DNA"/>
</dbReference>
<keyword evidence="2" id="KW-1185">Reference proteome</keyword>
<dbReference type="AlphaFoldDB" id="A0A1Y0IMV6"/>
<keyword evidence="1" id="KW-0167">Capsid protein</keyword>
<dbReference type="Proteomes" id="UP000195437">
    <property type="component" value="Chromosome"/>
</dbReference>
<evidence type="ECO:0000313" key="2">
    <source>
        <dbReference type="Proteomes" id="UP000195437"/>
    </source>
</evidence>